<evidence type="ECO:0000313" key="2">
    <source>
        <dbReference type="Proteomes" id="UP001148737"/>
    </source>
</evidence>
<dbReference type="Proteomes" id="UP001148737">
    <property type="component" value="Unassembled WGS sequence"/>
</dbReference>
<accession>A0ACC1QE32</accession>
<protein>
    <submittedName>
        <fullName evidence="1">Uncharacterized protein</fullName>
    </submittedName>
</protein>
<keyword evidence="2" id="KW-1185">Reference proteome</keyword>
<comment type="caution">
    <text evidence="1">The sequence shown here is derived from an EMBL/GenBank/DDBJ whole genome shotgun (WGS) entry which is preliminary data.</text>
</comment>
<proteinExistence type="predicted"/>
<name>A0ACC1QE32_9HYPO</name>
<gene>
    <name evidence="1" type="ORF">NLG97_g10127</name>
</gene>
<organism evidence="1 2">
    <name type="scientific">Lecanicillium saksenae</name>
    <dbReference type="NCBI Taxonomy" id="468837"/>
    <lineage>
        <taxon>Eukaryota</taxon>
        <taxon>Fungi</taxon>
        <taxon>Dikarya</taxon>
        <taxon>Ascomycota</taxon>
        <taxon>Pezizomycotina</taxon>
        <taxon>Sordariomycetes</taxon>
        <taxon>Hypocreomycetidae</taxon>
        <taxon>Hypocreales</taxon>
        <taxon>Cordycipitaceae</taxon>
        <taxon>Lecanicillium</taxon>
    </lineage>
</organism>
<evidence type="ECO:0000313" key="1">
    <source>
        <dbReference type="EMBL" id="KAJ3473799.1"/>
    </source>
</evidence>
<dbReference type="EMBL" id="JANAKD010002370">
    <property type="protein sequence ID" value="KAJ3473799.1"/>
    <property type="molecule type" value="Genomic_DNA"/>
</dbReference>
<sequence length="116" mass="13304">MSISEKRMRSSKPDEVPMPETIMSSTIFWALMASFLRLVSSRRSSEDEMCFVAKDSRNWCEMCISTEAFLLAPKDWASIVCITYDLQLVLPEFLLARLVEKGEIADMVDKDVSQNR</sequence>
<reference evidence="1" key="1">
    <citation type="submission" date="2022-07" db="EMBL/GenBank/DDBJ databases">
        <title>Genome Sequence of Lecanicillium saksenae.</title>
        <authorList>
            <person name="Buettner E."/>
        </authorList>
    </citation>
    <scope>NUCLEOTIDE SEQUENCE</scope>
    <source>
        <strain evidence="1">VT-O1</strain>
    </source>
</reference>